<dbReference type="Gene3D" id="3.30.70.1230">
    <property type="entry name" value="Nucleotide cyclase"/>
    <property type="match status" value="1"/>
</dbReference>
<dbReference type="Pfam" id="PF00211">
    <property type="entry name" value="Guanylate_cyc"/>
    <property type="match status" value="1"/>
</dbReference>
<feature type="domain" description="Guanylate cyclase" evidence="1">
    <location>
        <begin position="8"/>
        <end position="55"/>
    </location>
</feature>
<accession>A0A9C9EL33</accession>
<feature type="non-terminal residue" evidence="2">
    <location>
        <position position="55"/>
    </location>
</feature>
<reference evidence="2" key="1">
    <citation type="journal article" date="2020" name="mSystems">
        <title>Genome- and Community-Level Interaction Insights into Carbon Utilization and Element Cycling Functions of Hydrothermarchaeota in Hydrothermal Sediment.</title>
        <authorList>
            <person name="Zhou Z."/>
            <person name="Liu Y."/>
            <person name="Xu W."/>
            <person name="Pan J."/>
            <person name="Luo Z.H."/>
            <person name="Li M."/>
        </authorList>
    </citation>
    <scope>NUCLEOTIDE SEQUENCE</scope>
    <source>
        <strain evidence="2">HyVt-388</strain>
    </source>
</reference>
<dbReference type="Proteomes" id="UP000885826">
    <property type="component" value="Unassembled WGS sequence"/>
</dbReference>
<evidence type="ECO:0000313" key="3">
    <source>
        <dbReference type="Proteomes" id="UP000885826"/>
    </source>
</evidence>
<dbReference type="GO" id="GO:0004016">
    <property type="term" value="F:adenylate cyclase activity"/>
    <property type="evidence" value="ECO:0007669"/>
    <property type="project" value="UniProtKB-ARBA"/>
</dbReference>
<protein>
    <recommendedName>
        <fullName evidence="1">Guanylate cyclase domain-containing protein</fullName>
    </recommendedName>
</protein>
<dbReference type="AlphaFoldDB" id="A0A9C9EL33"/>
<dbReference type="GO" id="GO:0035556">
    <property type="term" value="P:intracellular signal transduction"/>
    <property type="evidence" value="ECO:0007669"/>
    <property type="project" value="InterPro"/>
</dbReference>
<dbReference type="EMBL" id="DRIG01000024">
    <property type="protein sequence ID" value="HEC77924.1"/>
    <property type="molecule type" value="Genomic_DNA"/>
</dbReference>
<gene>
    <name evidence="2" type="ORF">ENI34_02125</name>
</gene>
<comment type="caution">
    <text evidence="2">The sequence shown here is derived from an EMBL/GenBank/DDBJ whole genome shotgun (WGS) entry which is preliminary data.</text>
</comment>
<sequence length="55" mass="6293">MRENRLATILYADLTGFTKLTATLGPEKITELVNECFKIIDKIIHVHDGTILRHE</sequence>
<evidence type="ECO:0000259" key="1">
    <source>
        <dbReference type="PROSITE" id="PS50125"/>
    </source>
</evidence>
<organism evidence="2 3">
    <name type="scientific">candidate division WOR-3 bacterium</name>
    <dbReference type="NCBI Taxonomy" id="2052148"/>
    <lineage>
        <taxon>Bacteria</taxon>
        <taxon>Bacteria division WOR-3</taxon>
    </lineage>
</organism>
<dbReference type="InterPro" id="IPR001054">
    <property type="entry name" value="A/G_cyclase"/>
</dbReference>
<evidence type="ECO:0000313" key="2">
    <source>
        <dbReference type="EMBL" id="HEC77924.1"/>
    </source>
</evidence>
<dbReference type="SUPFAM" id="SSF55073">
    <property type="entry name" value="Nucleotide cyclase"/>
    <property type="match status" value="1"/>
</dbReference>
<dbReference type="GO" id="GO:0009190">
    <property type="term" value="P:cyclic nucleotide biosynthetic process"/>
    <property type="evidence" value="ECO:0007669"/>
    <property type="project" value="InterPro"/>
</dbReference>
<dbReference type="PROSITE" id="PS50125">
    <property type="entry name" value="GUANYLATE_CYCLASE_2"/>
    <property type="match status" value="1"/>
</dbReference>
<proteinExistence type="predicted"/>
<dbReference type="InterPro" id="IPR029787">
    <property type="entry name" value="Nucleotide_cyclase"/>
</dbReference>
<name>A0A9C9EL33_UNCW3</name>